<dbReference type="STRING" id="1618578.UV74_C0013G0028"/>
<keyword evidence="2" id="KW-0732">Signal</keyword>
<proteinExistence type="predicted"/>
<evidence type="ECO:0000313" key="4">
    <source>
        <dbReference type="EMBL" id="KKS96906.1"/>
    </source>
</evidence>
<accession>A0A0G1FPF0</accession>
<sequence length="286" mass="31381">MRKLVIALFIFCLAFFSSSAVSAQQIGPLLETEPTITPRPDITQTTEEVAEPLGKLLESQKLGAVWPFNPIKYAIRASVEVGVAPTTVVLLLLLPVIAAFIAAARHIIGLRGFGIFLPASLAIVFLAIGPVLGILLFVVIVAVSTFSRLVLRKAKVKLQYLPRMSLLLLLVVIGVLNILFLAPVWKYPDLTNVSIFPVLILVLLAEDFSKVQLGKSARTAVTLATETLILSLLSYTFLIMDPLRVFALLHPESLLVAVLVVDLVLGKYTGLRVAEYWRYRKLLRGK</sequence>
<reference evidence="4 5" key="1">
    <citation type="journal article" date="2015" name="Nature">
        <title>rRNA introns, odd ribosomes, and small enigmatic genomes across a large radiation of phyla.</title>
        <authorList>
            <person name="Brown C.T."/>
            <person name="Hug L.A."/>
            <person name="Thomas B.C."/>
            <person name="Sharon I."/>
            <person name="Castelle C.J."/>
            <person name="Singh A."/>
            <person name="Wilkins M.J."/>
            <person name="Williams K.H."/>
            <person name="Banfield J.F."/>
        </authorList>
    </citation>
    <scope>NUCLEOTIDE SEQUENCE [LARGE SCALE GENOMIC DNA]</scope>
</reference>
<feature type="transmembrane region" description="Helical" evidence="1">
    <location>
        <begin position="220"/>
        <end position="239"/>
    </location>
</feature>
<feature type="transmembrane region" description="Helical" evidence="1">
    <location>
        <begin position="190"/>
        <end position="208"/>
    </location>
</feature>
<feature type="signal peptide" evidence="2">
    <location>
        <begin position="1"/>
        <end position="23"/>
    </location>
</feature>
<keyword evidence="1" id="KW-0472">Membrane</keyword>
<keyword evidence="1" id="KW-1133">Transmembrane helix</keyword>
<evidence type="ECO:0000313" key="5">
    <source>
        <dbReference type="Proteomes" id="UP000034090"/>
    </source>
</evidence>
<name>A0A0G1FPF0_9BACT</name>
<keyword evidence="1" id="KW-0812">Transmembrane</keyword>
<feature type="transmembrane region" description="Helical" evidence="1">
    <location>
        <begin position="163"/>
        <end position="184"/>
    </location>
</feature>
<dbReference type="Pfam" id="PF14402">
    <property type="entry name" value="7TM_transglut"/>
    <property type="match status" value="1"/>
</dbReference>
<dbReference type="EMBL" id="LCFQ01000013">
    <property type="protein sequence ID" value="KKS96906.1"/>
    <property type="molecule type" value="Genomic_DNA"/>
</dbReference>
<feature type="transmembrane region" description="Helical" evidence="1">
    <location>
        <begin position="134"/>
        <end position="151"/>
    </location>
</feature>
<dbReference type="AlphaFoldDB" id="A0A0G1FPF0"/>
<protein>
    <submittedName>
        <fullName evidence="4">Transglutaminase-like protein</fullName>
    </submittedName>
</protein>
<gene>
    <name evidence="4" type="ORF">UV74_C0013G0028</name>
</gene>
<feature type="transmembrane region" description="Helical" evidence="1">
    <location>
        <begin position="83"/>
        <end position="103"/>
    </location>
</feature>
<feature type="chain" id="PRO_5002537213" evidence="2">
    <location>
        <begin position="24"/>
        <end position="286"/>
    </location>
</feature>
<evidence type="ECO:0000256" key="1">
    <source>
        <dbReference type="SAM" id="Phobius"/>
    </source>
</evidence>
<evidence type="ECO:0000259" key="3">
    <source>
        <dbReference type="Pfam" id="PF14402"/>
    </source>
</evidence>
<feature type="transmembrane region" description="Helical" evidence="1">
    <location>
        <begin position="245"/>
        <end position="265"/>
    </location>
</feature>
<dbReference type="Proteomes" id="UP000034090">
    <property type="component" value="Unassembled WGS sequence"/>
</dbReference>
<comment type="caution">
    <text evidence="4">The sequence shown here is derived from an EMBL/GenBank/DDBJ whole genome shotgun (WGS) entry which is preliminary data.</text>
</comment>
<organism evidence="4 5">
    <name type="scientific">Candidatus Woesebacteria bacterium GW2011_GWB1_43_14</name>
    <dbReference type="NCBI Taxonomy" id="1618578"/>
    <lineage>
        <taxon>Bacteria</taxon>
        <taxon>Candidatus Woeseibacteriota</taxon>
    </lineage>
</organism>
<evidence type="ECO:0000256" key="2">
    <source>
        <dbReference type="SAM" id="SignalP"/>
    </source>
</evidence>
<dbReference type="InterPro" id="IPR025840">
    <property type="entry name" value="7TM_transglut"/>
</dbReference>
<feature type="domain" description="7 transmembrane helices usually fused to an inactive transglutaminase" evidence="3">
    <location>
        <begin position="90"/>
        <end position="282"/>
    </location>
</feature>